<dbReference type="EMBL" id="AP012029">
    <property type="protein sequence ID" value="BAJ62743.1"/>
    <property type="molecule type" value="Genomic_DNA"/>
</dbReference>
<comment type="similarity">
    <text evidence="2">Belongs to the bacterial solute-binding protein 2 family.</text>
</comment>
<dbReference type="PANTHER" id="PTHR30036">
    <property type="entry name" value="D-XYLOSE-BINDING PERIPLASMIC PROTEIN"/>
    <property type="match status" value="1"/>
</dbReference>
<dbReference type="OrthoDB" id="9813037at2"/>
<protein>
    <recommendedName>
        <fullName evidence="4">Periplasmic binding protein domain-containing protein</fullName>
    </recommendedName>
</protein>
<dbReference type="InterPro" id="IPR028082">
    <property type="entry name" value="Peripla_BP_I"/>
</dbReference>
<feature type="signal peptide" evidence="3">
    <location>
        <begin position="1"/>
        <end position="27"/>
    </location>
</feature>
<sequence>MKRPYYTLLAIVLALAFALSACSPQPAATAKPAPASEATPTAAQADAGSIAAADLAGEIPWAEAKEGAPFDIKGKKVCYLIPSLANTFLNGVATSVKEQAAADGVEVMVYGADDGGLTLQYNQIENCISQKVDLIYLMAAGSADSLLPAVEEAKAAGILVMGVPPAELEPFDAIMHTNQYEDGTLVAQMACDFINARYPDAEKVDVVVAGNESGEKQMWLRYQGYRTIEKCAKANVVQYLDISGDSIPVGASTAENVLAAHPNVKVFIMQSTAHAQGAAETIKALPNVDLSEYGVFAGDMDPTVIPIVTSCEDPYKGFVAIGGTNLDKNTYAIIKAMLQGVKYPRITNDELEPIHCDWSKLKK</sequence>
<dbReference type="Gene3D" id="3.40.50.2300">
    <property type="match status" value="2"/>
</dbReference>
<dbReference type="CDD" id="cd01536">
    <property type="entry name" value="PBP1_ABC_sugar_binding-like"/>
    <property type="match status" value="1"/>
</dbReference>
<dbReference type="SUPFAM" id="SSF53822">
    <property type="entry name" value="Periplasmic binding protein-like I"/>
    <property type="match status" value="1"/>
</dbReference>
<evidence type="ECO:0000313" key="6">
    <source>
        <dbReference type="Proteomes" id="UP000008922"/>
    </source>
</evidence>
<dbReference type="PANTHER" id="PTHR30036:SF7">
    <property type="entry name" value="ABC TRANSPORTER PERIPLASMIC-BINDING PROTEIN YPHF"/>
    <property type="match status" value="1"/>
</dbReference>
<dbReference type="KEGG" id="atm:ANT_07090"/>
<dbReference type="eggNOG" id="COG1879">
    <property type="taxonomic scope" value="Bacteria"/>
</dbReference>
<accession>E8N2D7</accession>
<feature type="chain" id="PRO_5003225230" description="Periplasmic binding protein domain-containing protein" evidence="3">
    <location>
        <begin position="28"/>
        <end position="363"/>
    </location>
</feature>
<organism evidence="5 6">
    <name type="scientific">Anaerolinea thermophila (strain DSM 14523 / JCM 11388 / NBRC 100420 / UNI-1)</name>
    <dbReference type="NCBI Taxonomy" id="926569"/>
    <lineage>
        <taxon>Bacteria</taxon>
        <taxon>Bacillati</taxon>
        <taxon>Chloroflexota</taxon>
        <taxon>Anaerolineae</taxon>
        <taxon>Anaerolineales</taxon>
        <taxon>Anaerolineaceae</taxon>
        <taxon>Anaerolinea</taxon>
    </lineage>
</organism>
<dbReference type="InterPro" id="IPR025997">
    <property type="entry name" value="SBP_2_dom"/>
</dbReference>
<evidence type="ECO:0000313" key="5">
    <source>
        <dbReference type="EMBL" id="BAJ62743.1"/>
    </source>
</evidence>
<proteinExistence type="inferred from homology"/>
<name>E8N2D7_ANATU</name>
<evidence type="ECO:0000259" key="4">
    <source>
        <dbReference type="Pfam" id="PF13407"/>
    </source>
</evidence>
<dbReference type="GO" id="GO:0030246">
    <property type="term" value="F:carbohydrate binding"/>
    <property type="evidence" value="ECO:0007669"/>
    <property type="project" value="TreeGrafter"/>
</dbReference>
<dbReference type="Proteomes" id="UP000008922">
    <property type="component" value="Chromosome"/>
</dbReference>
<dbReference type="HOGENOM" id="CLU_762162_0_0_0"/>
<evidence type="ECO:0000256" key="1">
    <source>
        <dbReference type="ARBA" id="ARBA00004196"/>
    </source>
</evidence>
<evidence type="ECO:0000256" key="3">
    <source>
        <dbReference type="SAM" id="SignalP"/>
    </source>
</evidence>
<dbReference type="Pfam" id="PF13407">
    <property type="entry name" value="Peripla_BP_4"/>
    <property type="match status" value="1"/>
</dbReference>
<dbReference type="RefSeq" id="WP_013559137.1">
    <property type="nucleotide sequence ID" value="NC_014960.1"/>
</dbReference>
<dbReference type="AlphaFoldDB" id="E8N2D7"/>
<dbReference type="InParanoid" id="E8N2D7"/>
<keyword evidence="6" id="KW-1185">Reference proteome</keyword>
<feature type="domain" description="Periplasmic binding protein" evidence="4">
    <location>
        <begin position="79"/>
        <end position="308"/>
    </location>
</feature>
<dbReference type="GO" id="GO:0030288">
    <property type="term" value="C:outer membrane-bounded periplasmic space"/>
    <property type="evidence" value="ECO:0007669"/>
    <property type="project" value="TreeGrafter"/>
</dbReference>
<evidence type="ECO:0000256" key="2">
    <source>
        <dbReference type="ARBA" id="ARBA00007639"/>
    </source>
</evidence>
<dbReference type="InterPro" id="IPR050555">
    <property type="entry name" value="Bact_Solute-Bind_Prot2"/>
</dbReference>
<dbReference type="STRING" id="926569.ANT_07090"/>
<gene>
    <name evidence="5" type="ordered locus">ANT_07090</name>
</gene>
<keyword evidence="3" id="KW-0732">Signal</keyword>
<comment type="subcellular location">
    <subcellularLocation>
        <location evidence="1">Cell envelope</location>
    </subcellularLocation>
</comment>
<reference evidence="5 6" key="1">
    <citation type="submission" date="2010-12" db="EMBL/GenBank/DDBJ databases">
        <title>Whole genome sequence of Anaerolinea thermophila UNI-1.</title>
        <authorList>
            <person name="Narita-Yamada S."/>
            <person name="Kishi E."/>
            <person name="Watanabe Y."/>
            <person name="Takasaki K."/>
            <person name="Ankai A."/>
            <person name="Oguchi A."/>
            <person name="Fukui S."/>
            <person name="Takahashi M."/>
            <person name="Yashiro I."/>
            <person name="Hosoyama A."/>
            <person name="Sekiguchi Y."/>
            <person name="Hanada S."/>
            <person name="Fujita N."/>
        </authorList>
    </citation>
    <scope>NUCLEOTIDE SEQUENCE [LARGE SCALE GENOMIC DNA]</scope>
    <source>
        <strain evidence="6">DSM 14523 / JCM 11388 / NBRC 100420 / UNI-1</strain>
    </source>
</reference>
<dbReference type="PROSITE" id="PS51257">
    <property type="entry name" value="PROKAR_LIPOPROTEIN"/>
    <property type="match status" value="1"/>
</dbReference>